<dbReference type="NCBIfam" id="TIGR00254">
    <property type="entry name" value="GGDEF"/>
    <property type="match status" value="1"/>
</dbReference>
<evidence type="ECO:0000256" key="5">
    <source>
        <dbReference type="ARBA" id="ARBA00051114"/>
    </source>
</evidence>
<dbReference type="Pfam" id="PF00497">
    <property type="entry name" value="SBP_bac_3"/>
    <property type="match status" value="1"/>
</dbReference>
<name>A0A3M3ED94_9PSED</name>
<feature type="transmembrane region" description="Helical" evidence="6">
    <location>
        <begin position="39"/>
        <end position="59"/>
    </location>
</feature>
<evidence type="ECO:0000256" key="1">
    <source>
        <dbReference type="ARBA" id="ARBA00001946"/>
    </source>
</evidence>
<dbReference type="EC" id="3.1.4.52" evidence="3"/>
<comment type="catalytic activity">
    <reaction evidence="5">
        <text>3',3'-c-di-GMP + H2O = 5'-phosphoguanylyl(3'-&gt;5')guanosine + H(+)</text>
        <dbReference type="Rhea" id="RHEA:24902"/>
        <dbReference type="ChEBI" id="CHEBI:15377"/>
        <dbReference type="ChEBI" id="CHEBI:15378"/>
        <dbReference type="ChEBI" id="CHEBI:58754"/>
        <dbReference type="ChEBI" id="CHEBI:58805"/>
        <dbReference type="EC" id="3.1.4.52"/>
    </reaction>
    <physiologicalReaction direction="left-to-right" evidence="5">
        <dbReference type="Rhea" id="RHEA:24903"/>
    </physiologicalReaction>
</comment>
<evidence type="ECO:0000313" key="11">
    <source>
        <dbReference type="EMBL" id="RMM46689.1"/>
    </source>
</evidence>
<comment type="cofactor">
    <cofactor evidence="1">
        <name>Mg(2+)</name>
        <dbReference type="ChEBI" id="CHEBI:18420"/>
    </cofactor>
</comment>
<dbReference type="Gene3D" id="3.30.70.270">
    <property type="match status" value="1"/>
</dbReference>
<feature type="domain" description="EAL" evidence="9">
    <location>
        <begin position="1014"/>
        <end position="1268"/>
    </location>
</feature>
<comment type="caution">
    <text evidence="11">The sequence shown here is derived from an EMBL/GenBank/DDBJ whole genome shotgun (WGS) entry which is preliminary data.</text>
</comment>
<keyword evidence="6" id="KW-0472">Membrane</keyword>
<organism evidence="11 12">
    <name type="scientific">Pseudomonas corrugata</name>
    <dbReference type="NCBI Taxonomy" id="47879"/>
    <lineage>
        <taxon>Bacteria</taxon>
        <taxon>Pseudomonadati</taxon>
        <taxon>Pseudomonadota</taxon>
        <taxon>Gammaproteobacteria</taxon>
        <taxon>Pseudomonadales</taxon>
        <taxon>Pseudomonadaceae</taxon>
        <taxon>Pseudomonas</taxon>
    </lineage>
</organism>
<dbReference type="PANTHER" id="PTHR44757">
    <property type="entry name" value="DIGUANYLATE CYCLASE DGCP"/>
    <property type="match status" value="1"/>
</dbReference>
<dbReference type="CDD" id="cd00130">
    <property type="entry name" value="PAS"/>
    <property type="match status" value="4"/>
</dbReference>
<gene>
    <name evidence="11" type="ORF">ALQ77_04742</name>
</gene>
<keyword evidence="6" id="KW-0812">Transmembrane</keyword>
<evidence type="ECO:0000259" key="9">
    <source>
        <dbReference type="PROSITE" id="PS50883"/>
    </source>
</evidence>
<dbReference type="PROSITE" id="PS50112">
    <property type="entry name" value="PAS"/>
    <property type="match status" value="1"/>
</dbReference>
<feature type="domain" description="PAC" evidence="8">
    <location>
        <begin position="788"/>
        <end position="840"/>
    </location>
</feature>
<dbReference type="Gene3D" id="3.20.20.450">
    <property type="entry name" value="EAL domain"/>
    <property type="match status" value="1"/>
</dbReference>
<dbReference type="GO" id="GO:0071732">
    <property type="term" value="P:cellular response to nitric oxide"/>
    <property type="evidence" value="ECO:0007669"/>
    <property type="project" value="UniProtKB-ARBA"/>
</dbReference>
<keyword evidence="6" id="KW-1133">Transmembrane helix</keyword>
<dbReference type="SMART" id="SM00086">
    <property type="entry name" value="PAC"/>
    <property type="match status" value="4"/>
</dbReference>
<dbReference type="PANTHER" id="PTHR44757:SF2">
    <property type="entry name" value="BIOFILM ARCHITECTURE MAINTENANCE PROTEIN MBAA"/>
    <property type="match status" value="1"/>
</dbReference>
<dbReference type="Pfam" id="PF13426">
    <property type="entry name" value="PAS_9"/>
    <property type="match status" value="3"/>
</dbReference>
<feature type="domain" description="PAC" evidence="8">
    <location>
        <begin position="668"/>
        <end position="718"/>
    </location>
</feature>
<dbReference type="InterPro" id="IPR000014">
    <property type="entry name" value="PAS"/>
</dbReference>
<protein>
    <recommendedName>
        <fullName evidence="3">cyclic-guanylate-specific phosphodiesterase</fullName>
        <ecNumber evidence="3">3.1.4.52</ecNumber>
    </recommendedName>
</protein>
<comment type="subcellular location">
    <subcellularLocation>
        <location evidence="2">Cell inner membrane</location>
    </subcellularLocation>
</comment>
<dbReference type="Pfam" id="PF00990">
    <property type="entry name" value="GGDEF"/>
    <property type="match status" value="1"/>
</dbReference>
<dbReference type="CDD" id="cd01007">
    <property type="entry name" value="PBP2_BvgS_HisK_like"/>
    <property type="match status" value="1"/>
</dbReference>
<dbReference type="SMART" id="SM00052">
    <property type="entry name" value="EAL"/>
    <property type="match status" value="1"/>
</dbReference>
<dbReference type="Pfam" id="PF00563">
    <property type="entry name" value="EAL"/>
    <property type="match status" value="1"/>
</dbReference>
<evidence type="ECO:0000256" key="2">
    <source>
        <dbReference type="ARBA" id="ARBA00004533"/>
    </source>
</evidence>
<keyword evidence="12" id="KW-1185">Reference proteome</keyword>
<feature type="transmembrane region" description="Helical" evidence="6">
    <location>
        <begin position="302"/>
        <end position="321"/>
    </location>
</feature>
<dbReference type="InterPro" id="IPR000700">
    <property type="entry name" value="PAS-assoc_C"/>
</dbReference>
<dbReference type="CDD" id="cd01948">
    <property type="entry name" value="EAL"/>
    <property type="match status" value="1"/>
</dbReference>
<dbReference type="PROSITE" id="PS50887">
    <property type="entry name" value="GGDEF"/>
    <property type="match status" value="1"/>
</dbReference>
<dbReference type="PROSITE" id="PS50883">
    <property type="entry name" value="EAL"/>
    <property type="match status" value="1"/>
</dbReference>
<dbReference type="InterPro" id="IPR013655">
    <property type="entry name" value="PAS_fold_3"/>
</dbReference>
<evidence type="ECO:0000256" key="6">
    <source>
        <dbReference type="SAM" id="Phobius"/>
    </source>
</evidence>
<dbReference type="STRING" id="47879.AXG94_12780"/>
<evidence type="ECO:0000259" key="10">
    <source>
        <dbReference type="PROSITE" id="PS50887"/>
    </source>
</evidence>
<dbReference type="SUPFAM" id="SSF55073">
    <property type="entry name" value="Nucleotide cyclase"/>
    <property type="match status" value="1"/>
</dbReference>
<dbReference type="InterPro" id="IPR029787">
    <property type="entry name" value="Nucleotide_cyclase"/>
</dbReference>
<dbReference type="GO" id="GO:0005886">
    <property type="term" value="C:plasma membrane"/>
    <property type="evidence" value="ECO:0007669"/>
    <property type="project" value="UniProtKB-SubCell"/>
</dbReference>
<feature type="domain" description="GGDEF" evidence="10">
    <location>
        <begin position="872"/>
        <end position="1005"/>
    </location>
</feature>
<dbReference type="FunFam" id="3.20.20.450:FF:000001">
    <property type="entry name" value="Cyclic di-GMP phosphodiesterase yahA"/>
    <property type="match status" value="1"/>
</dbReference>
<dbReference type="Gene3D" id="3.40.190.10">
    <property type="entry name" value="Periplasmic binding protein-like II"/>
    <property type="match status" value="2"/>
</dbReference>
<sequence>MPGVLSYAEKSPSLRPPPHCTSTLETSFLCHDETVMPRLTALLLLSLMTWTATAGALMLTDEERRWLKDHPDLRLGVDASWPPFEFRDDQGRYQGLAADYVEIIRERLAVTLTPIEPASWTAVLESVAQGKIDLLPGIMSTPERQNFLAFTRPYLDFPIVILAHRGGAQPHNLKDLYGLKIAVVENYAPHELLRSHHPDLNLVALPNVSSTLQALATDKVDAVVGDLASSVWSLRQLKLEGLYVSGETPYRYQLAMAVPRDNQILVNILDKVIADMSPAEIAEIQEKWVGNVRDYRQFWSDVLLYGLPGLLLLMGILAAVIRINRRLSSEIARRIDLEQELRSSEYHYRGLVESLSAIAWEAKVSDFTYTYVSPHAEDLLGYPLAHWLIPGFWRNIIHPADLIRAQTYCDHEVLAGRDHCIDYRVITADGRCLWVRDIVSLIEHGHEPVMRGLMIDISEAKRTEEALRLSEQKFASVFRQCPDILVIARLLDGCLLEVNKTFEEQIGLSADEVVGQTATELNIWGIQGVGPSLLQRLQAGSIRNLEMPFRRSNGQVFTGLISAEPFDLDTTPALVVVVRDISQLKETQQQLQTSEEKFAKAFHASPDGLLLSRQSDGLLIEVNEGFSRITGFNSALSVDRSTLDLGIWVNLNERKQMLDLLQRDGYVKDFSCHIRRNDGQIRLCEVSSRPLPIGNEDCMLTIARDITERHLMQEKLQQAATVFESTAEGVLITDTQQHISAVNRAFSEITGYSETEALGHTPRLLASGLHDSAFYAAMWHQLTAEGHWQGEISNRRKNGELYPSWLTISAVRNRDQQVTHFVAVFADISSLKHAQAKLDYQAHHDPLTGLPNRTLFESRLLTALNNQQENGGQGAVLFLDLDRFKHINDSLGHPVGDLLLKGIAVRLREQLRDIDTVARLGGDEFIILLPGLQQPSDAEHIALKLLNCFAAPFQAGEHEFFISASIGTSLYPQDGCDVATLVKNADAAMYRSKAKGRNRVESYTRDLTAQASERVAMEYELRRAIERNELSLSFQPKISLADNRLVGAEALIRWTHPTFGEVPPEHFIPLAEENGMILQIGDWVLERACRQLYEWNSAYDSLGPLSVNLAGAQLRQPNLLVRIEQLLRENHLKPGLLQLEITENFIMSQAEEALTVLHQLKKLGVQLAIDDFGTGYSSLSYLKRLPLDILKIDQSFVRGLPDDPHDAAIVRAIIALGSSMQFTIIAEGVETLAQQQFLAEEGCEQIQGYIVSLPLGADEFAATFLRMTVSDFSDSTAEKPSL</sequence>
<dbReference type="CDD" id="cd01949">
    <property type="entry name" value="GGDEF"/>
    <property type="match status" value="1"/>
</dbReference>
<feature type="domain" description="PAS" evidence="7">
    <location>
        <begin position="715"/>
        <end position="761"/>
    </location>
</feature>
<evidence type="ECO:0000256" key="4">
    <source>
        <dbReference type="ARBA" id="ARBA00022636"/>
    </source>
</evidence>
<evidence type="ECO:0000259" key="7">
    <source>
        <dbReference type="PROSITE" id="PS50112"/>
    </source>
</evidence>
<dbReference type="GO" id="GO:0071111">
    <property type="term" value="F:cyclic-guanylate-specific phosphodiesterase activity"/>
    <property type="evidence" value="ECO:0007669"/>
    <property type="project" value="UniProtKB-EC"/>
</dbReference>
<dbReference type="SUPFAM" id="SSF55785">
    <property type="entry name" value="PYP-like sensor domain (PAS domain)"/>
    <property type="match status" value="4"/>
</dbReference>
<dbReference type="PROSITE" id="PS50113">
    <property type="entry name" value="PAC"/>
    <property type="match status" value="4"/>
</dbReference>
<feature type="domain" description="PAC" evidence="8">
    <location>
        <begin position="543"/>
        <end position="593"/>
    </location>
</feature>
<dbReference type="InterPro" id="IPR001638">
    <property type="entry name" value="Solute-binding_3/MltF_N"/>
</dbReference>
<feature type="domain" description="PAC" evidence="8">
    <location>
        <begin position="419"/>
        <end position="469"/>
    </location>
</feature>
<dbReference type="InterPro" id="IPR001610">
    <property type="entry name" value="PAC"/>
</dbReference>
<evidence type="ECO:0000259" key="8">
    <source>
        <dbReference type="PROSITE" id="PS50113"/>
    </source>
</evidence>
<dbReference type="SMART" id="SM00267">
    <property type="entry name" value="GGDEF"/>
    <property type="match status" value="1"/>
</dbReference>
<dbReference type="Gene3D" id="3.30.450.20">
    <property type="entry name" value="PAS domain"/>
    <property type="match status" value="4"/>
</dbReference>
<accession>A0A3M3ED94</accession>
<dbReference type="InterPro" id="IPR035919">
    <property type="entry name" value="EAL_sf"/>
</dbReference>
<dbReference type="SUPFAM" id="SSF53850">
    <property type="entry name" value="Periplasmic binding protein-like II"/>
    <property type="match status" value="1"/>
</dbReference>
<dbReference type="InterPro" id="IPR035965">
    <property type="entry name" value="PAS-like_dom_sf"/>
</dbReference>
<evidence type="ECO:0000313" key="12">
    <source>
        <dbReference type="Proteomes" id="UP000270661"/>
    </source>
</evidence>
<dbReference type="SMART" id="SM00062">
    <property type="entry name" value="PBPb"/>
    <property type="match status" value="1"/>
</dbReference>
<dbReference type="FunFam" id="3.30.70.270:FF:000001">
    <property type="entry name" value="Diguanylate cyclase domain protein"/>
    <property type="match status" value="1"/>
</dbReference>
<dbReference type="InterPro" id="IPR052155">
    <property type="entry name" value="Biofilm_reg_signaling"/>
</dbReference>
<reference evidence="11 12" key="1">
    <citation type="submission" date="2018-08" db="EMBL/GenBank/DDBJ databases">
        <title>Recombination of ecologically and evolutionarily significant loci maintains genetic cohesion in the Pseudomonas syringae species complex.</title>
        <authorList>
            <person name="Dillon M."/>
            <person name="Thakur S."/>
            <person name="Almeida R.N.D."/>
            <person name="Weir B.S."/>
            <person name="Guttman D.S."/>
        </authorList>
    </citation>
    <scope>NUCLEOTIDE SEQUENCE [LARGE SCALE GENOMIC DNA]</scope>
    <source>
        <strain evidence="11 12">NCPPB2445</strain>
    </source>
</reference>
<proteinExistence type="predicted"/>
<dbReference type="Pfam" id="PF08447">
    <property type="entry name" value="PAS_3"/>
    <property type="match status" value="1"/>
</dbReference>
<evidence type="ECO:0000256" key="3">
    <source>
        <dbReference type="ARBA" id="ARBA00012282"/>
    </source>
</evidence>
<dbReference type="SUPFAM" id="SSF141868">
    <property type="entry name" value="EAL domain-like"/>
    <property type="match status" value="1"/>
</dbReference>
<dbReference type="EMBL" id="RBOJ01000090">
    <property type="protein sequence ID" value="RMM46689.1"/>
    <property type="molecule type" value="Genomic_DNA"/>
</dbReference>
<dbReference type="InterPro" id="IPR043128">
    <property type="entry name" value="Rev_trsase/Diguanyl_cyclase"/>
</dbReference>
<keyword evidence="4" id="KW-0973">c-di-GMP</keyword>
<dbReference type="SMART" id="SM00091">
    <property type="entry name" value="PAS"/>
    <property type="match status" value="4"/>
</dbReference>
<dbReference type="NCBIfam" id="TIGR00229">
    <property type="entry name" value="sensory_box"/>
    <property type="match status" value="4"/>
</dbReference>
<dbReference type="InterPro" id="IPR000160">
    <property type="entry name" value="GGDEF_dom"/>
</dbReference>
<dbReference type="InterPro" id="IPR001633">
    <property type="entry name" value="EAL_dom"/>
</dbReference>
<dbReference type="Proteomes" id="UP000270661">
    <property type="component" value="Unassembled WGS sequence"/>
</dbReference>